<protein>
    <submittedName>
        <fullName evidence="5">Uncharacterized protein</fullName>
    </submittedName>
</protein>
<feature type="transmembrane region" description="Helical" evidence="4">
    <location>
        <begin position="38"/>
        <end position="60"/>
    </location>
</feature>
<keyword evidence="6" id="KW-1185">Reference proteome</keyword>
<dbReference type="SUPFAM" id="SSF90123">
    <property type="entry name" value="ABC transporter transmembrane region"/>
    <property type="match status" value="1"/>
</dbReference>
<organism evidence="5 6">
    <name type="scientific">Cylindrodendrum hubeiense</name>
    <dbReference type="NCBI Taxonomy" id="595255"/>
    <lineage>
        <taxon>Eukaryota</taxon>
        <taxon>Fungi</taxon>
        <taxon>Dikarya</taxon>
        <taxon>Ascomycota</taxon>
        <taxon>Pezizomycotina</taxon>
        <taxon>Sordariomycetes</taxon>
        <taxon>Hypocreomycetidae</taxon>
        <taxon>Hypocreales</taxon>
        <taxon>Nectriaceae</taxon>
        <taxon>Cylindrodendrum</taxon>
    </lineage>
</organism>
<sequence length="100" mass="10903">MPRDRITHRFSKDVDDVDNVVGEMRQLFNSTAAQVVGVIVRVTIVLPPFVAIAAGLLLVYTWTGISWEIKSNHDSTFSSGTLSLGLDSEVEENGTKTPQG</sequence>
<keyword evidence="2 4" id="KW-1133">Transmembrane helix</keyword>
<comment type="caution">
    <text evidence="5">The sequence shown here is derived from an EMBL/GenBank/DDBJ whole genome shotgun (WGS) entry which is preliminary data.</text>
</comment>
<dbReference type="AlphaFoldDB" id="A0A9P5LKT8"/>
<dbReference type="EMBL" id="JAANBB010000005">
    <property type="protein sequence ID" value="KAF7557404.1"/>
    <property type="molecule type" value="Genomic_DNA"/>
</dbReference>
<dbReference type="InterPro" id="IPR036640">
    <property type="entry name" value="ABC1_TM_sf"/>
</dbReference>
<accession>A0A9P5LKT8</accession>
<evidence type="ECO:0000256" key="3">
    <source>
        <dbReference type="ARBA" id="ARBA00023136"/>
    </source>
</evidence>
<evidence type="ECO:0000256" key="4">
    <source>
        <dbReference type="SAM" id="Phobius"/>
    </source>
</evidence>
<dbReference type="Gene3D" id="1.20.1560.10">
    <property type="entry name" value="ABC transporter type 1, transmembrane domain"/>
    <property type="match status" value="1"/>
</dbReference>
<keyword evidence="3 4" id="KW-0472">Membrane</keyword>
<reference evidence="5" key="1">
    <citation type="submission" date="2020-03" db="EMBL/GenBank/DDBJ databases">
        <title>Draft Genome Sequence of Cylindrodendrum hubeiense.</title>
        <authorList>
            <person name="Buettner E."/>
            <person name="Kellner H."/>
        </authorList>
    </citation>
    <scope>NUCLEOTIDE SEQUENCE</scope>
    <source>
        <strain evidence="5">IHI 201604</strain>
    </source>
</reference>
<dbReference type="GO" id="GO:0005524">
    <property type="term" value="F:ATP binding"/>
    <property type="evidence" value="ECO:0007669"/>
    <property type="project" value="InterPro"/>
</dbReference>
<evidence type="ECO:0000313" key="6">
    <source>
        <dbReference type="Proteomes" id="UP000722485"/>
    </source>
</evidence>
<name>A0A9P5LKT8_9HYPO</name>
<proteinExistence type="predicted"/>
<evidence type="ECO:0000256" key="1">
    <source>
        <dbReference type="ARBA" id="ARBA00022692"/>
    </source>
</evidence>
<dbReference type="GO" id="GO:0016020">
    <property type="term" value="C:membrane"/>
    <property type="evidence" value="ECO:0007669"/>
    <property type="project" value="InterPro"/>
</dbReference>
<dbReference type="Proteomes" id="UP000722485">
    <property type="component" value="Unassembled WGS sequence"/>
</dbReference>
<evidence type="ECO:0000313" key="5">
    <source>
        <dbReference type="EMBL" id="KAF7557404.1"/>
    </source>
</evidence>
<evidence type="ECO:0000256" key="2">
    <source>
        <dbReference type="ARBA" id="ARBA00022989"/>
    </source>
</evidence>
<keyword evidence="1 4" id="KW-0812">Transmembrane</keyword>
<gene>
    <name evidence="5" type="ORF">G7Z17_g665</name>
</gene>